<reference evidence="1 2" key="1">
    <citation type="journal article" date="2016" name="Nat. Commun.">
        <title>Extremotolerant tardigrade genome and improved radiotolerance of human cultured cells by tardigrade-unique protein.</title>
        <authorList>
            <person name="Hashimoto T."/>
            <person name="Horikawa D.D."/>
            <person name="Saito Y."/>
            <person name="Kuwahara H."/>
            <person name="Kozuka-Hata H."/>
            <person name="Shin-I T."/>
            <person name="Minakuchi Y."/>
            <person name="Ohishi K."/>
            <person name="Motoyama A."/>
            <person name="Aizu T."/>
            <person name="Enomoto A."/>
            <person name="Kondo K."/>
            <person name="Tanaka S."/>
            <person name="Hara Y."/>
            <person name="Koshikawa S."/>
            <person name="Sagara H."/>
            <person name="Miura T."/>
            <person name="Yokobori S."/>
            <person name="Miyagawa K."/>
            <person name="Suzuki Y."/>
            <person name="Kubo T."/>
            <person name="Oyama M."/>
            <person name="Kohara Y."/>
            <person name="Fujiyama A."/>
            <person name="Arakawa K."/>
            <person name="Katayama T."/>
            <person name="Toyoda A."/>
            <person name="Kunieda T."/>
        </authorList>
    </citation>
    <scope>NUCLEOTIDE SEQUENCE [LARGE SCALE GENOMIC DNA]</scope>
    <source>
        <strain evidence="1 2">YOKOZUNA-1</strain>
    </source>
</reference>
<protein>
    <submittedName>
        <fullName evidence="1">Uncharacterized protein</fullName>
    </submittedName>
</protein>
<dbReference type="EMBL" id="BDGG01000013">
    <property type="protein sequence ID" value="GAV06583.1"/>
    <property type="molecule type" value="Genomic_DNA"/>
</dbReference>
<evidence type="ECO:0000313" key="2">
    <source>
        <dbReference type="Proteomes" id="UP000186922"/>
    </source>
</evidence>
<evidence type="ECO:0000313" key="1">
    <source>
        <dbReference type="EMBL" id="GAV06583.1"/>
    </source>
</evidence>
<dbReference type="Proteomes" id="UP000186922">
    <property type="component" value="Unassembled WGS sequence"/>
</dbReference>
<keyword evidence="2" id="KW-1185">Reference proteome</keyword>
<gene>
    <name evidence="1" type="primary">RvY_16549-1</name>
    <name evidence="1" type="synonym">RvY_16549.1</name>
    <name evidence="1" type="ORF">RvY_16549</name>
</gene>
<proteinExistence type="predicted"/>
<accession>A0A1D1W1K5</accession>
<comment type="caution">
    <text evidence="1">The sequence shown here is derived from an EMBL/GenBank/DDBJ whole genome shotgun (WGS) entry which is preliminary data.</text>
</comment>
<organism evidence="1 2">
    <name type="scientific">Ramazzottius varieornatus</name>
    <name type="common">Water bear</name>
    <name type="synonym">Tardigrade</name>
    <dbReference type="NCBI Taxonomy" id="947166"/>
    <lineage>
        <taxon>Eukaryota</taxon>
        <taxon>Metazoa</taxon>
        <taxon>Ecdysozoa</taxon>
        <taxon>Tardigrada</taxon>
        <taxon>Eutardigrada</taxon>
        <taxon>Parachela</taxon>
        <taxon>Hypsibioidea</taxon>
        <taxon>Ramazzottiidae</taxon>
        <taxon>Ramazzottius</taxon>
    </lineage>
</organism>
<sequence>MHEELTLFHIGPYHETTAQAEHIRNTIIVTAAVAVEFAAPVPVRGHRSPVKPHNGRSCGGGPAFHWSVKKETETSDAFAEIYFHAI</sequence>
<name>A0A1D1W1K5_RAMVA</name>
<dbReference type="AlphaFoldDB" id="A0A1D1W1K5"/>